<evidence type="ECO:0000313" key="1">
    <source>
        <dbReference type="EMBL" id="MBB6344328.1"/>
    </source>
</evidence>
<gene>
    <name evidence="1" type="ORF">FHU36_000837</name>
</gene>
<accession>A0A7X0EUD9</accession>
<organism evidence="1 2">
    <name type="scientific">Nonomuraea muscovyensis</name>
    <dbReference type="NCBI Taxonomy" id="1124761"/>
    <lineage>
        <taxon>Bacteria</taxon>
        <taxon>Bacillati</taxon>
        <taxon>Actinomycetota</taxon>
        <taxon>Actinomycetes</taxon>
        <taxon>Streptosporangiales</taxon>
        <taxon>Streptosporangiaceae</taxon>
        <taxon>Nonomuraea</taxon>
    </lineage>
</organism>
<name>A0A7X0EUD9_9ACTN</name>
<proteinExistence type="predicted"/>
<evidence type="ECO:0000313" key="2">
    <source>
        <dbReference type="Proteomes" id="UP000583800"/>
    </source>
</evidence>
<dbReference type="RefSeq" id="WP_185082465.1">
    <property type="nucleotide sequence ID" value="NZ_JACHJB010000001.1"/>
</dbReference>
<dbReference type="Proteomes" id="UP000583800">
    <property type="component" value="Unassembled WGS sequence"/>
</dbReference>
<keyword evidence="2" id="KW-1185">Reference proteome</keyword>
<sequence length="266" mass="29509">MPVPSDRPATAVDEKLLHQAAERLIARCMARHGFAYTEQRPPPPTTEPDLRYPLDDVGWARRHGYGTLLAGSRAAASDPDPDEVRNLTPEQREAWYRTLMGSDRALVVDLPERGRLTTSDDGCTAEARRALYGDLAGWYRARRTVDHFGSYTLTLVTADPGYRAGLTAWAGCVHKHGYIASSPDELRELVARTEPASTSVRPPAAEIAAAVTEAECTTSTGFSRTLRTLKHRYQTQTERRFARELTALKSYELQATPRARRALADS</sequence>
<comment type="caution">
    <text evidence="1">The sequence shown here is derived from an EMBL/GenBank/DDBJ whole genome shotgun (WGS) entry which is preliminary data.</text>
</comment>
<protein>
    <submittedName>
        <fullName evidence="1">Uncharacterized protein</fullName>
    </submittedName>
</protein>
<dbReference type="EMBL" id="JACHJB010000001">
    <property type="protein sequence ID" value="MBB6344328.1"/>
    <property type="molecule type" value="Genomic_DNA"/>
</dbReference>
<dbReference type="AlphaFoldDB" id="A0A7X0EUD9"/>
<reference evidence="1 2" key="1">
    <citation type="submission" date="2020-08" db="EMBL/GenBank/DDBJ databases">
        <title>Sequencing the genomes of 1000 actinobacteria strains.</title>
        <authorList>
            <person name="Klenk H.-P."/>
        </authorList>
    </citation>
    <scope>NUCLEOTIDE SEQUENCE [LARGE SCALE GENOMIC DNA]</scope>
    <source>
        <strain evidence="1 2">DSM 45913</strain>
    </source>
</reference>